<dbReference type="InterPro" id="IPR013098">
    <property type="entry name" value="Ig_I-set"/>
</dbReference>
<evidence type="ECO:0000259" key="4">
    <source>
        <dbReference type="PROSITE" id="PS50853"/>
    </source>
</evidence>
<name>A0A2G9U9F9_TELCI</name>
<dbReference type="EMBL" id="KZ348328">
    <property type="protein sequence ID" value="PIO66352.1"/>
    <property type="molecule type" value="Genomic_DNA"/>
</dbReference>
<dbReference type="PROSITE" id="PS50853">
    <property type="entry name" value="FN3"/>
    <property type="match status" value="3"/>
</dbReference>
<dbReference type="InterPro" id="IPR003599">
    <property type="entry name" value="Ig_sub"/>
</dbReference>
<evidence type="ECO:0000256" key="1">
    <source>
        <dbReference type="ARBA" id="ARBA00022737"/>
    </source>
</evidence>
<dbReference type="InterPro" id="IPR036179">
    <property type="entry name" value="Ig-like_dom_sf"/>
</dbReference>
<dbReference type="InterPro" id="IPR006150">
    <property type="entry name" value="Cys_repeat_1"/>
</dbReference>
<dbReference type="InterPro" id="IPR013783">
    <property type="entry name" value="Ig-like_fold"/>
</dbReference>
<dbReference type="InterPro" id="IPR050713">
    <property type="entry name" value="RTP_Phos/Ushers"/>
</dbReference>
<keyword evidence="1" id="KW-0677">Repeat</keyword>
<dbReference type="InterPro" id="IPR002602">
    <property type="entry name" value="DB"/>
</dbReference>
<dbReference type="SMART" id="SM00289">
    <property type="entry name" value="WR1"/>
    <property type="match status" value="1"/>
</dbReference>
<feature type="transmembrane region" description="Helical" evidence="2">
    <location>
        <begin position="1303"/>
        <end position="1323"/>
    </location>
</feature>
<gene>
    <name evidence="5" type="ORF">TELCIR_11938</name>
</gene>
<dbReference type="CDD" id="cd00063">
    <property type="entry name" value="FN3"/>
    <property type="match status" value="4"/>
</dbReference>
<dbReference type="SUPFAM" id="SSF49265">
    <property type="entry name" value="Fibronectin type III"/>
    <property type="match status" value="3"/>
</dbReference>
<evidence type="ECO:0000313" key="5">
    <source>
        <dbReference type="EMBL" id="PIO66352.1"/>
    </source>
</evidence>
<evidence type="ECO:0000259" key="3">
    <source>
        <dbReference type="PROSITE" id="PS50835"/>
    </source>
</evidence>
<dbReference type="SUPFAM" id="SSF48726">
    <property type="entry name" value="Immunoglobulin"/>
    <property type="match status" value="2"/>
</dbReference>
<dbReference type="InterPro" id="IPR036116">
    <property type="entry name" value="FN3_sf"/>
</dbReference>
<dbReference type="OrthoDB" id="5843172at2759"/>
<evidence type="ECO:0000313" key="6">
    <source>
        <dbReference type="Proteomes" id="UP000230423"/>
    </source>
</evidence>
<feature type="domain" description="Ig-like" evidence="3">
    <location>
        <begin position="54"/>
        <end position="186"/>
    </location>
</feature>
<dbReference type="Proteomes" id="UP000230423">
    <property type="component" value="Unassembled WGS sequence"/>
</dbReference>
<dbReference type="SMART" id="SM00060">
    <property type="entry name" value="FN3"/>
    <property type="match status" value="4"/>
</dbReference>
<dbReference type="GO" id="GO:0016020">
    <property type="term" value="C:membrane"/>
    <property type="evidence" value="ECO:0007669"/>
    <property type="project" value="UniProtKB-SubCell"/>
</dbReference>
<reference evidence="5 6" key="1">
    <citation type="submission" date="2015-09" db="EMBL/GenBank/DDBJ databases">
        <title>Draft genome of the parasitic nematode Teladorsagia circumcincta isolate WARC Sus (inbred).</title>
        <authorList>
            <person name="Mitreva M."/>
        </authorList>
    </citation>
    <scope>NUCLEOTIDE SEQUENCE [LARGE SCALE GENOMIC DNA]</scope>
    <source>
        <strain evidence="5 6">S</strain>
    </source>
</reference>
<dbReference type="InterPro" id="IPR007110">
    <property type="entry name" value="Ig-like_dom"/>
</dbReference>
<accession>A0A2G9U9F9</accession>
<keyword evidence="2" id="KW-1133">Transmembrane helix</keyword>
<keyword evidence="2" id="KW-0472">Membrane</keyword>
<sequence length="1376" mass="152288">MDRKCQRFDIPFNCHHGKIRITLHVLDPILLRTLWAMRQLAGFLSFVFLVVSTPDELHLTTNDEGYLTVIQGFAAQLNCAVNTCSPNVIWMKDDILIFNGTKFAKPAILDEKSYKLQHKVDVDFEKGCTDTCDDTKPCPTGTSCVDNQCCVCSKEEFTLILRNLTFEDSGRYKCQIANQSEQLEFQVEVLESGLKGGFHENISYDHSECCQEKGISTLCRAMCKPSEMAQYHFDPTSCKTDDYKNFLSCATDNGNRSHVHCCKTQLVPSFCYDFCSGDFKMLRRSHRLCLYYLPEISECYNRAYRMSINPPLEHYRSRDSIPLTSFSSNNKGEHSNECCQENKVSEFCSSKMCAVETSPNAFATVSIATTCRSEWPKVSPCLADGRNHTECCRRKGVQNDCLPICAGSTESLGVHSVLCLNLDLQAIYQCLREGYESHPSPPVNVSVNSVSESSAEITWAEPDSNAHLVETYTLLIRKVEHGARVREVHNAVSPHTEIGLDPDSEYSVSVRSNSQRGMSLPSTAVLFYTKSDSRGVCAIGEPLLISEGRPFLCSSSHPCPLGFQCTDVEDEAYCCQKEGGNVDVDFEDCCRHQNVTPNCLSSCRFNHKRDYPSTSVIGLPTHTGCDKDIDRFTKYSYIKSKKDINKNFARCKDDMNKWVQCASEGRDHSRCCEKEDVPKECLTGCRHPFQVADVCFHSLSKLSTCFSAPHVGTPSAVRRLKVTEVTPNSALLSWEDADYGVTGYKVEVFSNNALVTSADVATESYRIENLTPASEYRARVTSVNNHGSSPPSFNATFTTLPAKVLDGDRPKAPDGLSVVWNYGNRVNISWNPVTLRMDESAVAGVVAYTLYYVEAEKTGQWTTLQTNNTWVVMNDLKRDALYSLYVMATENGKTSRSSSVVTVLAQPDLLGLPEPVVKITPDHPDGIYLQNDKITINCSVPVDVVKGHLNIDLNAGTHSASNDHGVSWVAEEVEADSSIDTVTCAVTDTDGRQNVAMRHLLVKFGPVAKMDKEKVRAFDDQSADISCTVKGFPSPAIRFEIDGRAAEGETRVKVVAMNTYKATLHLRNTKGKAGVYSCIAEKDGSHSVDTAELVISRELLPVNPRLILSCCEDEHIEGDCLQACSIGKTPPSVGNCSQYAASLLKCATDFIDHSDCCTLQGVSSKCLPLCSGDSFSTDVDCTPYAVTIMECFVRGHEGSPQPVRNVEYEVIGRGLLKVKWEDTDAGDTYRYYAVYYKKRDEEGEYKMEKLTTRSVELNIEPDTAYDIGIISANAFGHSPLVFLDVPSTSVAKSKSSSSGGSSAFFILLLLLCCGFVIIGIIYLGRRRDLPAPFGKLIRRQPPPRGHPTVAFENPAYGIVHLRLIVSITASQNRAIL</sequence>
<dbReference type="Pfam" id="PF07679">
    <property type="entry name" value="I-set"/>
    <property type="match status" value="1"/>
</dbReference>
<feature type="domain" description="Ig-like" evidence="3">
    <location>
        <begin position="1006"/>
        <end position="1096"/>
    </location>
</feature>
<organism evidence="5 6">
    <name type="scientific">Teladorsagia circumcincta</name>
    <name type="common">Brown stomach worm</name>
    <name type="synonym">Ostertagia circumcincta</name>
    <dbReference type="NCBI Taxonomy" id="45464"/>
    <lineage>
        <taxon>Eukaryota</taxon>
        <taxon>Metazoa</taxon>
        <taxon>Ecdysozoa</taxon>
        <taxon>Nematoda</taxon>
        <taxon>Chromadorea</taxon>
        <taxon>Rhabditida</taxon>
        <taxon>Rhabditina</taxon>
        <taxon>Rhabditomorpha</taxon>
        <taxon>Strongyloidea</taxon>
        <taxon>Trichostrongylidae</taxon>
        <taxon>Teladorsagia</taxon>
    </lineage>
</organism>
<proteinExistence type="predicted"/>
<dbReference type="InterPro" id="IPR003961">
    <property type="entry name" value="FN3_dom"/>
</dbReference>
<dbReference type="PANTHER" id="PTHR46957">
    <property type="entry name" value="CYTOKINE RECEPTOR"/>
    <property type="match status" value="1"/>
</dbReference>
<dbReference type="Pfam" id="PF00041">
    <property type="entry name" value="fn3"/>
    <property type="match status" value="2"/>
</dbReference>
<dbReference type="SMART" id="SM00409">
    <property type="entry name" value="IG"/>
    <property type="match status" value="2"/>
</dbReference>
<protein>
    <submittedName>
        <fullName evidence="5">DB module</fullName>
    </submittedName>
</protein>
<dbReference type="Gene3D" id="2.60.40.10">
    <property type="entry name" value="Immunoglobulins"/>
    <property type="match status" value="6"/>
</dbReference>
<feature type="domain" description="Fibronectin type-III" evidence="4">
    <location>
        <begin position="716"/>
        <end position="802"/>
    </location>
</feature>
<dbReference type="PROSITE" id="PS50835">
    <property type="entry name" value="IG_LIKE"/>
    <property type="match status" value="2"/>
</dbReference>
<evidence type="ECO:0000256" key="2">
    <source>
        <dbReference type="SAM" id="Phobius"/>
    </source>
</evidence>
<keyword evidence="6" id="KW-1185">Reference proteome</keyword>
<keyword evidence="2" id="KW-0812">Transmembrane</keyword>
<dbReference type="PANTHER" id="PTHR46957:SF3">
    <property type="entry name" value="CYTOKINE RECEPTOR"/>
    <property type="match status" value="1"/>
</dbReference>
<feature type="domain" description="Fibronectin type-III" evidence="4">
    <location>
        <begin position="812"/>
        <end position="908"/>
    </location>
</feature>
<feature type="domain" description="Fibronectin type-III" evidence="4">
    <location>
        <begin position="441"/>
        <end position="532"/>
    </location>
</feature>
<dbReference type="Pfam" id="PF01682">
    <property type="entry name" value="DB"/>
    <property type="match status" value="4"/>
</dbReference>